<dbReference type="EMBL" id="KN598318">
    <property type="protein sequence ID" value="KHJ80837.1"/>
    <property type="molecule type" value="Genomic_DNA"/>
</dbReference>
<dbReference type="AlphaFoldDB" id="A0A0B1SB94"/>
<feature type="compositionally biased region" description="Pro residues" evidence="1">
    <location>
        <begin position="38"/>
        <end position="49"/>
    </location>
</feature>
<evidence type="ECO:0000313" key="2">
    <source>
        <dbReference type="EMBL" id="KHJ80837.1"/>
    </source>
</evidence>
<reference evidence="2 3" key="1">
    <citation type="submission" date="2014-03" db="EMBL/GenBank/DDBJ databases">
        <title>Draft genome of the hookworm Oesophagostomum dentatum.</title>
        <authorList>
            <person name="Mitreva M."/>
        </authorList>
    </citation>
    <scope>NUCLEOTIDE SEQUENCE [LARGE SCALE GENOMIC DNA]</scope>
    <source>
        <strain evidence="2 3">OD-Hann</strain>
    </source>
</reference>
<keyword evidence="3" id="KW-1185">Reference proteome</keyword>
<feature type="region of interest" description="Disordered" evidence="1">
    <location>
        <begin position="21"/>
        <end position="49"/>
    </location>
</feature>
<accession>A0A0B1SB94</accession>
<proteinExistence type="predicted"/>
<dbReference type="Proteomes" id="UP000053660">
    <property type="component" value="Unassembled WGS sequence"/>
</dbReference>
<evidence type="ECO:0000256" key="1">
    <source>
        <dbReference type="SAM" id="MobiDB-lite"/>
    </source>
</evidence>
<gene>
    <name evidence="2" type="ORF">OESDEN_19483</name>
</gene>
<sequence>MLSLFVRGFCTVGSRKVVDEPASVPLPTLPPSNSSTPPKRPPPPETPPP</sequence>
<evidence type="ECO:0000313" key="3">
    <source>
        <dbReference type="Proteomes" id="UP000053660"/>
    </source>
</evidence>
<organism evidence="2 3">
    <name type="scientific">Oesophagostomum dentatum</name>
    <name type="common">Nodular worm</name>
    <dbReference type="NCBI Taxonomy" id="61180"/>
    <lineage>
        <taxon>Eukaryota</taxon>
        <taxon>Metazoa</taxon>
        <taxon>Ecdysozoa</taxon>
        <taxon>Nematoda</taxon>
        <taxon>Chromadorea</taxon>
        <taxon>Rhabditida</taxon>
        <taxon>Rhabditina</taxon>
        <taxon>Rhabditomorpha</taxon>
        <taxon>Strongyloidea</taxon>
        <taxon>Strongylidae</taxon>
        <taxon>Oesophagostomum</taxon>
    </lineage>
</organism>
<feature type="non-terminal residue" evidence="2">
    <location>
        <position position="49"/>
    </location>
</feature>
<name>A0A0B1SB94_OESDE</name>
<protein>
    <submittedName>
        <fullName evidence="2">Uncharacterized protein</fullName>
    </submittedName>
</protein>